<proteinExistence type="inferred from homology"/>
<sequence length="321" mass="34728">MALGLSSAKPSRGPSPLRPGASFARENPVTPMDDEVHPVIHSGRVAVITGAASGIGRAAALELAKIGLKIAIADVNEQGLGETAAEVAKIVGESNVLSVPTDVSKLDQVERLRDKVYEAWGEVGVLMNNAAIAPKGTSWEGLDNWRKVFDVNLFGVLNVQQTFVPLMLHQENPSIIINTGSKQGITNPPGNPAYNATKAAVKSLTESLAHELRETPAVNLTAHLLIPGWTYTGMTGAAEGKEKPAGAWTAQETVLYMLDKVRQGKFYILCPDNETRREVDQLRIMWSAGDIAEGRPALSRWHKDYKAIFEEYLRDGLAQLD</sequence>
<evidence type="ECO:0000256" key="4">
    <source>
        <dbReference type="RuleBase" id="RU000363"/>
    </source>
</evidence>
<evidence type="ECO:0000256" key="1">
    <source>
        <dbReference type="ARBA" id="ARBA00006484"/>
    </source>
</evidence>
<dbReference type="CDD" id="cd05233">
    <property type="entry name" value="SDR_c"/>
    <property type="match status" value="1"/>
</dbReference>
<dbReference type="InterPro" id="IPR020904">
    <property type="entry name" value="Sc_DH/Rdtase_CS"/>
</dbReference>
<dbReference type="AlphaFoldDB" id="A0A060SIX0"/>
<dbReference type="Pfam" id="PF00106">
    <property type="entry name" value="adh_short"/>
    <property type="match status" value="1"/>
</dbReference>
<evidence type="ECO:0000313" key="6">
    <source>
        <dbReference type="EMBL" id="CDO72179.1"/>
    </source>
</evidence>
<dbReference type="PROSITE" id="PS00061">
    <property type="entry name" value="ADH_SHORT"/>
    <property type="match status" value="1"/>
</dbReference>
<comment type="similarity">
    <text evidence="1 4">Belongs to the short-chain dehydrogenases/reductases (SDR) family.</text>
</comment>
<keyword evidence="3" id="KW-0560">Oxidoreductase</keyword>
<dbReference type="PRINTS" id="PR00081">
    <property type="entry name" value="GDHRDH"/>
</dbReference>
<evidence type="ECO:0000256" key="3">
    <source>
        <dbReference type="ARBA" id="ARBA00023002"/>
    </source>
</evidence>
<protein>
    <recommendedName>
        <fullName evidence="8">NAD(P)-binding protein</fullName>
    </recommendedName>
</protein>
<evidence type="ECO:0000256" key="2">
    <source>
        <dbReference type="ARBA" id="ARBA00022857"/>
    </source>
</evidence>
<dbReference type="GO" id="GO:0050664">
    <property type="term" value="F:oxidoreductase activity, acting on NAD(P)H, oxygen as acceptor"/>
    <property type="evidence" value="ECO:0007669"/>
    <property type="project" value="TreeGrafter"/>
</dbReference>
<dbReference type="InterPro" id="IPR002347">
    <property type="entry name" value="SDR_fam"/>
</dbReference>
<dbReference type="EMBL" id="CCBP010000111">
    <property type="protein sequence ID" value="CDO72179.1"/>
    <property type="molecule type" value="Genomic_DNA"/>
</dbReference>
<dbReference type="HOGENOM" id="CLU_010194_2_3_1"/>
<dbReference type="PANTHER" id="PTHR43008">
    <property type="entry name" value="BENZIL REDUCTASE"/>
    <property type="match status" value="1"/>
</dbReference>
<reference evidence="6" key="1">
    <citation type="submission" date="2014-01" db="EMBL/GenBank/DDBJ databases">
        <title>The genome of the white-rot fungus Pycnoporus cinnabarinus: a basidiomycete model with a versatile arsenal for lignocellulosic biomass breakdown.</title>
        <authorList>
            <person name="Levasseur A."/>
            <person name="Lomascolo A."/>
            <person name="Ruiz-Duenas F.J."/>
            <person name="Uzan E."/>
            <person name="Piumi F."/>
            <person name="Kues U."/>
            <person name="Ram A.F.J."/>
            <person name="Murat C."/>
            <person name="Haon M."/>
            <person name="Benoit I."/>
            <person name="Arfi Y."/>
            <person name="Chevret D."/>
            <person name="Drula E."/>
            <person name="Kwon M.J."/>
            <person name="Gouret P."/>
            <person name="Lesage-Meessen L."/>
            <person name="Lombard V."/>
            <person name="Mariette J."/>
            <person name="Noirot C."/>
            <person name="Park J."/>
            <person name="Patyshakuliyeva A."/>
            <person name="Wieneger R.A.B."/>
            <person name="Wosten H.A.B."/>
            <person name="Martin F."/>
            <person name="Coutinho P.M."/>
            <person name="de Vries R."/>
            <person name="Martinez A.T."/>
            <person name="Klopp C."/>
            <person name="Pontarotti P."/>
            <person name="Henrissat B."/>
            <person name="Record E."/>
        </authorList>
    </citation>
    <scope>NUCLEOTIDE SEQUENCE [LARGE SCALE GENOMIC DNA]</scope>
    <source>
        <strain evidence="6">BRFM137</strain>
    </source>
</reference>
<organism evidence="6 7">
    <name type="scientific">Pycnoporus cinnabarinus</name>
    <name type="common">Cinnabar-red polypore</name>
    <name type="synonym">Trametes cinnabarina</name>
    <dbReference type="NCBI Taxonomy" id="5643"/>
    <lineage>
        <taxon>Eukaryota</taxon>
        <taxon>Fungi</taxon>
        <taxon>Dikarya</taxon>
        <taxon>Basidiomycota</taxon>
        <taxon>Agaricomycotina</taxon>
        <taxon>Agaricomycetes</taxon>
        <taxon>Polyporales</taxon>
        <taxon>Polyporaceae</taxon>
        <taxon>Trametes</taxon>
    </lineage>
</organism>
<keyword evidence="2" id="KW-0521">NADP</keyword>
<dbReference type="OMA" id="SRWHKDY"/>
<evidence type="ECO:0008006" key="8">
    <source>
        <dbReference type="Google" id="ProtNLM"/>
    </source>
</evidence>
<dbReference type="Proteomes" id="UP000029665">
    <property type="component" value="Unassembled WGS sequence"/>
</dbReference>
<evidence type="ECO:0000256" key="5">
    <source>
        <dbReference type="SAM" id="MobiDB-lite"/>
    </source>
</evidence>
<name>A0A060SIX0_PYCCI</name>
<comment type="caution">
    <text evidence="6">The sequence shown here is derived from an EMBL/GenBank/DDBJ whole genome shotgun (WGS) entry which is preliminary data.</text>
</comment>
<gene>
    <name evidence="6" type="ORF">BN946_scf184970.g31</name>
</gene>
<dbReference type="PRINTS" id="PR00080">
    <property type="entry name" value="SDRFAMILY"/>
</dbReference>
<dbReference type="Gene3D" id="3.40.50.720">
    <property type="entry name" value="NAD(P)-binding Rossmann-like Domain"/>
    <property type="match status" value="1"/>
</dbReference>
<feature type="region of interest" description="Disordered" evidence="5">
    <location>
        <begin position="1"/>
        <end position="35"/>
    </location>
</feature>
<dbReference type="GO" id="GO:0016616">
    <property type="term" value="F:oxidoreductase activity, acting on the CH-OH group of donors, NAD or NADP as acceptor"/>
    <property type="evidence" value="ECO:0007669"/>
    <property type="project" value="UniProtKB-ARBA"/>
</dbReference>
<dbReference type="InterPro" id="IPR036291">
    <property type="entry name" value="NAD(P)-bd_dom_sf"/>
</dbReference>
<dbReference type="OrthoDB" id="5307821at2759"/>
<keyword evidence="7" id="KW-1185">Reference proteome</keyword>
<evidence type="ECO:0000313" key="7">
    <source>
        <dbReference type="Proteomes" id="UP000029665"/>
    </source>
</evidence>
<dbReference type="STRING" id="5643.A0A060SIX0"/>
<accession>A0A060SIX0</accession>
<dbReference type="PANTHER" id="PTHR43008:SF7">
    <property type="entry name" value="SHORT CHAIN DEHYDROGENASE_REDUCTASE (AFU_ORTHOLOGUE AFUA_2G00830)"/>
    <property type="match status" value="1"/>
</dbReference>
<dbReference type="SUPFAM" id="SSF51735">
    <property type="entry name" value="NAD(P)-binding Rossmann-fold domains"/>
    <property type="match status" value="1"/>
</dbReference>